<dbReference type="PANTHER" id="PTHR11496:SF83">
    <property type="entry name" value="HYDROXYACID-OXOACID TRANSHYDROGENASE, MITOCHONDRIAL"/>
    <property type="match status" value="1"/>
</dbReference>
<reference evidence="12 13" key="1">
    <citation type="submission" date="2024-10" db="EMBL/GenBank/DDBJ databases">
        <title>Updated reference genomes for cyclostephanoid diatoms.</title>
        <authorList>
            <person name="Roberts W.R."/>
            <person name="Alverson A.J."/>
        </authorList>
    </citation>
    <scope>NUCLEOTIDE SEQUENCE [LARGE SCALE GENOMIC DNA]</scope>
    <source>
        <strain evidence="12 13">AJA276-08</strain>
    </source>
</reference>
<feature type="domain" description="Alcohol dehydrogenase iron-type/glycerol dehydrogenase GldA" evidence="10">
    <location>
        <begin position="490"/>
        <end position="667"/>
    </location>
</feature>
<dbReference type="CDD" id="cd07122">
    <property type="entry name" value="ALDH_F20_ACDH"/>
    <property type="match status" value="1"/>
</dbReference>
<dbReference type="InterPro" id="IPR016163">
    <property type="entry name" value="Ald_DH_C"/>
</dbReference>
<sequence>RSHVVIKSKANIITSKSFPFIKQINLRYTTIQIMNDQDNKSLNDIVANVKQAQTLYSTFTQDQVDHIFRVAALAAADARILLAQMAVEESGMGVIEDKVIKNHFSSEYIYNKYRDDKTCGVIDEDEEYGISVLAEPVGLICGVVPCTNPTSTTIFKALISLKTRNGIIFSPHPRTKKSTCHAATIVLDAAVKAGAPPGIIGFVEEPTLAISNALMRHPSINLILATGGPAMVRSAYSSGKPAIGVGAGNVPVIIDETADVKRCVSSILMSKTFDNGVVCASEQAIIVLDDIYDQVKDRFAKYGAYIMSRDEADKVRHLLFINGALNADIVGQSAVKIAELAGLVVPPYTKILIGQGDEVHPDDEYAHEKLSPTLGMFRAKSFEHAVKQAKIMVEIGGFGHTSCLYTDQDLNTERIQYFAESMKTARILLNTPTSHGGIGDLYNFKLDPSLTLGCGSWGGNSVSDNVGPKHLINRKTVAKRAENMLWHKLPQSIYFRRGSMATAMEDLKDRKKAFIVTDAFLFEHTPHIHELVELLRQKGIDSEVFHDVHADPNLSTIRKGTEVMNTFRPDLIIAIGGGSPMDAAKMMWVQYEHPEVCFKELALRFMDIRKRIYKFPKMGVKAQLVCIPTTSGTGSEVTPFAVVTDDSTGIKYPIADYALTPNMAIIDANLVMHMPKGLTAAGGIDAVVHSLEAYVSVLANEYTDGQALQALKLLKEYLPRAYNKGAADPVAREKVHNAATIAGIAFANAFLGVCHSMAHKIGSEFHIPHGIANAMLLCNTIRYNATNMPTKQTAFSQYDRPNSLRRYGEVAMFLGFKQVHTEDRVEAMLQWLEELKALLDIPPSIQAWGIDEDTFMSKVDELAVMAFDDQCTGANPRYPLISELKAILIDSYYGRKYQESYDRLLPVGTSMASLKAANWIHEEPNYPNSVSSISSHVFIESPSEDELPNEPR</sequence>
<evidence type="ECO:0000256" key="3">
    <source>
        <dbReference type="ARBA" id="ARBA00023002"/>
    </source>
</evidence>
<dbReference type="FunFam" id="3.40.50.1970:FF:000002">
    <property type="entry name" value="Aldehyde-alcohol dehydrogenase"/>
    <property type="match status" value="1"/>
</dbReference>
<keyword evidence="5" id="KW-0520">NAD</keyword>
<dbReference type="InterPro" id="IPR015590">
    <property type="entry name" value="Aldehyde_DH_dom"/>
</dbReference>
<dbReference type="Gene3D" id="3.40.309.10">
    <property type="entry name" value="Aldehyde Dehydrogenase, Chain A, domain 2"/>
    <property type="match status" value="1"/>
</dbReference>
<dbReference type="InterPro" id="IPR039697">
    <property type="entry name" value="Alcohol_dehydrogenase_Fe"/>
</dbReference>
<evidence type="ECO:0000313" key="12">
    <source>
        <dbReference type="EMBL" id="KAL3763737.1"/>
    </source>
</evidence>
<keyword evidence="4" id="KW-0408">Iron</keyword>
<dbReference type="GO" id="GO:0008774">
    <property type="term" value="F:acetaldehyde dehydrogenase (acetylating) activity"/>
    <property type="evidence" value="ECO:0007669"/>
    <property type="project" value="UniProtKB-ARBA"/>
</dbReference>
<dbReference type="Gene3D" id="3.40.50.1970">
    <property type="match status" value="1"/>
</dbReference>
<name>A0ABD3MJD1_9STRA</name>
<keyword evidence="13" id="KW-1185">Reference proteome</keyword>
<evidence type="ECO:0000256" key="4">
    <source>
        <dbReference type="ARBA" id="ARBA00023004"/>
    </source>
</evidence>
<dbReference type="NCBIfam" id="NF010378">
    <property type="entry name" value="PRK13805.1"/>
    <property type="match status" value="1"/>
</dbReference>
<dbReference type="InterPro" id="IPR034789">
    <property type="entry name" value="AAD_C"/>
</dbReference>
<dbReference type="InterPro" id="IPR001670">
    <property type="entry name" value="ADH_Fe/GldA"/>
</dbReference>
<dbReference type="PROSITE" id="PS00060">
    <property type="entry name" value="ADH_IRON_2"/>
    <property type="match status" value="1"/>
</dbReference>
<dbReference type="CDD" id="cd08178">
    <property type="entry name" value="AAD_C"/>
    <property type="match status" value="1"/>
</dbReference>
<dbReference type="InterPro" id="IPR018211">
    <property type="entry name" value="ADH_Fe_CS"/>
</dbReference>
<dbReference type="InterPro" id="IPR012079">
    <property type="entry name" value="Bifunc_Ald-ADH"/>
</dbReference>
<evidence type="ECO:0000259" key="11">
    <source>
        <dbReference type="Pfam" id="PF25137"/>
    </source>
</evidence>
<dbReference type="Gene3D" id="1.20.1090.10">
    <property type="entry name" value="Dehydroquinate synthase-like - alpha domain"/>
    <property type="match status" value="1"/>
</dbReference>
<organism evidence="12 13">
    <name type="scientific">Stephanodiscus triporus</name>
    <dbReference type="NCBI Taxonomy" id="2934178"/>
    <lineage>
        <taxon>Eukaryota</taxon>
        <taxon>Sar</taxon>
        <taxon>Stramenopiles</taxon>
        <taxon>Ochrophyta</taxon>
        <taxon>Bacillariophyta</taxon>
        <taxon>Coscinodiscophyceae</taxon>
        <taxon>Thalassiosirophycidae</taxon>
        <taxon>Stephanodiscales</taxon>
        <taxon>Stephanodiscaceae</taxon>
        <taxon>Stephanodiscus</taxon>
    </lineage>
</organism>
<proteinExistence type="inferred from homology"/>
<evidence type="ECO:0000256" key="6">
    <source>
        <dbReference type="ARBA" id="ARBA00023268"/>
    </source>
</evidence>
<dbReference type="InterPro" id="IPR016162">
    <property type="entry name" value="Ald_DH_N"/>
</dbReference>
<dbReference type="FunFam" id="3.40.309.10:FF:000007">
    <property type="entry name" value="Aldehyde-alcohol dehydrogenase"/>
    <property type="match status" value="1"/>
</dbReference>
<evidence type="ECO:0000256" key="5">
    <source>
        <dbReference type="ARBA" id="ARBA00023027"/>
    </source>
</evidence>
<dbReference type="Pfam" id="PF25137">
    <property type="entry name" value="ADH_Fe_C"/>
    <property type="match status" value="1"/>
</dbReference>
<evidence type="ECO:0000256" key="2">
    <source>
        <dbReference type="ARBA" id="ARBA00013190"/>
    </source>
</evidence>
<evidence type="ECO:0000256" key="7">
    <source>
        <dbReference type="ARBA" id="ARBA00035641"/>
    </source>
</evidence>
<dbReference type="InterPro" id="IPR016161">
    <property type="entry name" value="Ald_DH/histidinol_DH"/>
</dbReference>
<evidence type="ECO:0000256" key="1">
    <source>
        <dbReference type="ARBA" id="ARBA00001954"/>
    </source>
</evidence>
<accession>A0ABD3MJD1</accession>
<keyword evidence="6" id="KW-0511">Multifunctional enzyme</keyword>
<evidence type="ECO:0000313" key="13">
    <source>
        <dbReference type="Proteomes" id="UP001530315"/>
    </source>
</evidence>
<comment type="similarity">
    <text evidence="7">In the N-terminal section; belongs to the aldehyde dehydrogenase family.</text>
</comment>
<dbReference type="SUPFAM" id="SSF53720">
    <property type="entry name" value="ALDH-like"/>
    <property type="match status" value="1"/>
</dbReference>
<dbReference type="FunFam" id="1.20.1090.10:FF:000001">
    <property type="entry name" value="Aldehyde-alcohol dehydrogenase"/>
    <property type="match status" value="1"/>
</dbReference>
<dbReference type="Pfam" id="PF00465">
    <property type="entry name" value="Fe-ADH"/>
    <property type="match status" value="1"/>
</dbReference>
<dbReference type="PROSITE" id="PS00913">
    <property type="entry name" value="ADH_IRON_1"/>
    <property type="match status" value="1"/>
</dbReference>
<dbReference type="EMBL" id="JALLAZ020001794">
    <property type="protein sequence ID" value="KAL3763737.1"/>
    <property type="molecule type" value="Genomic_DNA"/>
</dbReference>
<dbReference type="Gene3D" id="3.40.605.10">
    <property type="entry name" value="Aldehyde Dehydrogenase, Chain A, domain 1"/>
    <property type="match status" value="1"/>
</dbReference>
<protein>
    <recommendedName>
        <fullName evidence="2">alcohol dehydrogenase</fullName>
        <ecNumber evidence="2">1.1.1.1</ecNumber>
    </recommendedName>
</protein>
<evidence type="ECO:0000259" key="10">
    <source>
        <dbReference type="Pfam" id="PF00465"/>
    </source>
</evidence>
<dbReference type="EC" id="1.1.1.1" evidence="2"/>
<dbReference type="SUPFAM" id="SSF56796">
    <property type="entry name" value="Dehydroquinate synthase-like"/>
    <property type="match status" value="1"/>
</dbReference>
<keyword evidence="3" id="KW-0560">Oxidoreductase</keyword>
<dbReference type="GO" id="GO:0004022">
    <property type="term" value="F:alcohol dehydrogenase (NAD+) activity"/>
    <property type="evidence" value="ECO:0007669"/>
    <property type="project" value="UniProtKB-EC"/>
</dbReference>
<feature type="domain" description="Aldehyde dehydrogenase" evidence="9">
    <location>
        <begin position="30"/>
        <end position="310"/>
    </location>
</feature>
<dbReference type="Pfam" id="PF00171">
    <property type="entry name" value="Aldedh"/>
    <property type="match status" value="1"/>
</dbReference>
<gene>
    <name evidence="12" type="ORF">ACHAW5_006181</name>
</gene>
<comment type="caution">
    <text evidence="12">The sequence shown here is derived from an EMBL/GenBank/DDBJ whole genome shotgun (WGS) entry which is preliminary data.</text>
</comment>
<dbReference type="InterPro" id="IPR056798">
    <property type="entry name" value="ADH_Fe_C"/>
</dbReference>
<evidence type="ECO:0000259" key="9">
    <source>
        <dbReference type="Pfam" id="PF00171"/>
    </source>
</evidence>
<dbReference type="PANTHER" id="PTHR11496">
    <property type="entry name" value="ALCOHOL DEHYDROGENASE"/>
    <property type="match status" value="1"/>
</dbReference>
<comment type="similarity">
    <text evidence="8">In the C-terminal section; belongs to the iron-containing alcohol dehydrogenase family.</text>
</comment>
<comment type="cofactor">
    <cofactor evidence="1">
        <name>Fe(2+)</name>
        <dbReference type="ChEBI" id="CHEBI:29033"/>
    </cofactor>
</comment>
<dbReference type="Proteomes" id="UP001530315">
    <property type="component" value="Unassembled WGS sequence"/>
</dbReference>
<feature type="non-terminal residue" evidence="12">
    <location>
        <position position="1"/>
    </location>
</feature>
<dbReference type="AlphaFoldDB" id="A0ABD3MJD1"/>
<evidence type="ECO:0000256" key="8">
    <source>
        <dbReference type="ARBA" id="ARBA00035645"/>
    </source>
</evidence>
<feature type="domain" description="Fe-containing alcohol dehydrogenase-like C-terminal" evidence="11">
    <location>
        <begin position="679"/>
        <end position="890"/>
    </location>
</feature>